<dbReference type="Gene3D" id="3.30.1200.10">
    <property type="entry name" value="YggU-like"/>
    <property type="match status" value="1"/>
</dbReference>
<dbReference type="EMBL" id="BAAALS010000005">
    <property type="protein sequence ID" value="GAA1743632.1"/>
    <property type="molecule type" value="Genomic_DNA"/>
</dbReference>
<accession>A0ABN2JYQ9</accession>
<dbReference type="Pfam" id="PF02594">
    <property type="entry name" value="DUF167"/>
    <property type="match status" value="1"/>
</dbReference>
<proteinExistence type="inferred from homology"/>
<dbReference type="HAMAP" id="MF_00634">
    <property type="entry name" value="UPF0235"/>
    <property type="match status" value="1"/>
</dbReference>
<keyword evidence="4" id="KW-1185">Reference proteome</keyword>
<dbReference type="Proteomes" id="UP001500655">
    <property type="component" value="Unassembled WGS sequence"/>
</dbReference>
<dbReference type="SMART" id="SM01152">
    <property type="entry name" value="DUF167"/>
    <property type="match status" value="1"/>
</dbReference>
<reference evidence="3 4" key="1">
    <citation type="journal article" date="2019" name="Int. J. Syst. Evol. Microbiol.">
        <title>The Global Catalogue of Microorganisms (GCM) 10K type strain sequencing project: providing services to taxonomists for standard genome sequencing and annotation.</title>
        <authorList>
            <consortium name="The Broad Institute Genomics Platform"/>
            <consortium name="The Broad Institute Genome Sequencing Center for Infectious Disease"/>
            <person name="Wu L."/>
            <person name="Ma J."/>
        </authorList>
    </citation>
    <scope>NUCLEOTIDE SEQUENCE [LARGE SCALE GENOMIC DNA]</scope>
    <source>
        <strain evidence="3 4">JCM 13249</strain>
    </source>
</reference>
<comment type="similarity">
    <text evidence="1 2">Belongs to the UPF0235 family.</text>
</comment>
<organism evidence="3 4">
    <name type="scientific">Luedemannella helvata</name>
    <dbReference type="NCBI Taxonomy" id="349315"/>
    <lineage>
        <taxon>Bacteria</taxon>
        <taxon>Bacillati</taxon>
        <taxon>Actinomycetota</taxon>
        <taxon>Actinomycetes</taxon>
        <taxon>Micromonosporales</taxon>
        <taxon>Micromonosporaceae</taxon>
        <taxon>Luedemannella</taxon>
    </lineage>
</organism>
<dbReference type="InterPro" id="IPR003746">
    <property type="entry name" value="DUF167"/>
</dbReference>
<evidence type="ECO:0000313" key="4">
    <source>
        <dbReference type="Proteomes" id="UP001500655"/>
    </source>
</evidence>
<dbReference type="SUPFAM" id="SSF69786">
    <property type="entry name" value="YggU-like"/>
    <property type="match status" value="1"/>
</dbReference>
<evidence type="ECO:0000256" key="2">
    <source>
        <dbReference type="HAMAP-Rule" id="MF_00634"/>
    </source>
</evidence>
<evidence type="ECO:0000313" key="3">
    <source>
        <dbReference type="EMBL" id="GAA1743632.1"/>
    </source>
</evidence>
<dbReference type="InterPro" id="IPR036591">
    <property type="entry name" value="YggU-like_sf"/>
</dbReference>
<gene>
    <name evidence="3" type="ORF">GCM10009681_13060</name>
</gene>
<comment type="caution">
    <text evidence="3">The sequence shown here is derived from an EMBL/GenBank/DDBJ whole genome shotgun (WGS) entry which is preliminary data.</text>
</comment>
<sequence>MTGVGAVTRPPRTHNPSADIGAPAAMLQWCVASADVTIIAIRVKPGARRPRVGGRHEGAHGPALVVAVSAPAVDGRATEAALRELATALGLRRADVALRAGQASRDKLVAIAAPPATWSDRLAELRGDAAQ</sequence>
<evidence type="ECO:0000256" key="1">
    <source>
        <dbReference type="ARBA" id="ARBA00010364"/>
    </source>
</evidence>
<dbReference type="NCBIfam" id="TIGR00251">
    <property type="entry name" value="DUF167 family protein"/>
    <property type="match status" value="1"/>
</dbReference>
<dbReference type="PANTHER" id="PTHR13420:SF7">
    <property type="entry name" value="UPF0235 PROTEIN C15ORF40"/>
    <property type="match status" value="1"/>
</dbReference>
<protein>
    <recommendedName>
        <fullName evidence="2">UPF0235 protein GCM10009681_13060</fullName>
    </recommendedName>
</protein>
<dbReference type="PANTHER" id="PTHR13420">
    <property type="entry name" value="UPF0235 PROTEIN C15ORF40"/>
    <property type="match status" value="1"/>
</dbReference>
<name>A0ABN2JYQ9_9ACTN</name>